<name>A0ABU6MGG3_9BACI</name>
<keyword evidence="4" id="KW-1185">Reference proteome</keyword>
<dbReference type="SUPFAM" id="SSF46785">
    <property type="entry name" value="Winged helix' DNA-binding domain"/>
    <property type="match status" value="1"/>
</dbReference>
<dbReference type="Proteomes" id="UP001341444">
    <property type="component" value="Unassembled WGS sequence"/>
</dbReference>
<accession>A0ABU6MGG3</accession>
<feature type="domain" description="HTH marR-type" evidence="2">
    <location>
        <begin position="1"/>
        <end position="135"/>
    </location>
</feature>
<dbReference type="PANTHER" id="PTHR33164">
    <property type="entry name" value="TRANSCRIPTIONAL REGULATOR, MARR FAMILY"/>
    <property type="match status" value="1"/>
</dbReference>
<dbReference type="InterPro" id="IPR000835">
    <property type="entry name" value="HTH_MarR-typ"/>
</dbReference>
<dbReference type="PROSITE" id="PS50995">
    <property type="entry name" value="HTH_MARR_2"/>
    <property type="match status" value="1"/>
</dbReference>
<dbReference type="RefSeq" id="WP_066271096.1">
    <property type="nucleotide sequence ID" value="NZ_JARMAB010000013.1"/>
</dbReference>
<dbReference type="InterPro" id="IPR039422">
    <property type="entry name" value="MarR/SlyA-like"/>
</dbReference>
<evidence type="ECO:0000313" key="3">
    <source>
        <dbReference type="EMBL" id="MED1203514.1"/>
    </source>
</evidence>
<dbReference type="PANTHER" id="PTHR33164:SF43">
    <property type="entry name" value="HTH-TYPE TRANSCRIPTIONAL REPRESSOR YETL"/>
    <property type="match status" value="1"/>
</dbReference>
<dbReference type="Gene3D" id="1.10.10.10">
    <property type="entry name" value="Winged helix-like DNA-binding domain superfamily/Winged helix DNA-binding domain"/>
    <property type="match status" value="1"/>
</dbReference>
<evidence type="ECO:0000256" key="1">
    <source>
        <dbReference type="ARBA" id="ARBA00023125"/>
    </source>
</evidence>
<dbReference type="InterPro" id="IPR036390">
    <property type="entry name" value="WH_DNA-bd_sf"/>
</dbReference>
<comment type="caution">
    <text evidence="3">The sequence shown here is derived from an EMBL/GenBank/DDBJ whole genome shotgun (WGS) entry which is preliminary data.</text>
</comment>
<dbReference type="SMART" id="SM00347">
    <property type="entry name" value="HTH_MARR"/>
    <property type="match status" value="1"/>
</dbReference>
<dbReference type="Pfam" id="PF12802">
    <property type="entry name" value="MarR_2"/>
    <property type="match status" value="1"/>
</dbReference>
<proteinExistence type="predicted"/>
<organism evidence="3 4">
    <name type="scientific">Heyndrickxia acidicola</name>
    <dbReference type="NCBI Taxonomy" id="209389"/>
    <lineage>
        <taxon>Bacteria</taxon>
        <taxon>Bacillati</taxon>
        <taxon>Bacillota</taxon>
        <taxon>Bacilli</taxon>
        <taxon>Bacillales</taxon>
        <taxon>Bacillaceae</taxon>
        <taxon>Heyndrickxia</taxon>
    </lineage>
</organism>
<gene>
    <name evidence="3" type="ORF">P4T90_10540</name>
</gene>
<evidence type="ECO:0000313" key="4">
    <source>
        <dbReference type="Proteomes" id="UP001341444"/>
    </source>
</evidence>
<dbReference type="InterPro" id="IPR036388">
    <property type="entry name" value="WH-like_DNA-bd_sf"/>
</dbReference>
<dbReference type="EMBL" id="JARMAB010000013">
    <property type="protein sequence ID" value="MED1203514.1"/>
    <property type="molecule type" value="Genomic_DNA"/>
</dbReference>
<reference evidence="3 4" key="1">
    <citation type="submission" date="2023-03" db="EMBL/GenBank/DDBJ databases">
        <title>Bacillus Genome Sequencing.</title>
        <authorList>
            <person name="Dunlap C."/>
        </authorList>
    </citation>
    <scope>NUCLEOTIDE SEQUENCE [LARGE SCALE GENOMIC DNA]</scope>
    <source>
        <strain evidence="3 4">B-23453</strain>
    </source>
</reference>
<sequence>MEDKIQTWMNFNKIHDTLNQRLEKHLKSRYNLTISEFAVITVLNEDKDEGFTIHYLSNTVNLSHSAVSRLVARLETCHTVERGSHDTDKRSTVVKLTDQGRRDYQETLPEITAIISQVFNEEKDQMSGFLSRLLDR</sequence>
<protein>
    <submittedName>
        <fullName evidence="3">MarR family transcriptional regulator</fullName>
    </submittedName>
</protein>
<evidence type="ECO:0000259" key="2">
    <source>
        <dbReference type="PROSITE" id="PS50995"/>
    </source>
</evidence>
<keyword evidence="1" id="KW-0238">DNA-binding</keyword>